<dbReference type="AlphaFoldDB" id="A0A8J4E3X5"/>
<dbReference type="InterPro" id="IPR001077">
    <property type="entry name" value="COMT_C"/>
</dbReference>
<protein>
    <submittedName>
        <fullName evidence="7">Hydroxyneurosporene-O-methyltransferase</fullName>
    </submittedName>
</protein>
<evidence type="ECO:0000313" key="7">
    <source>
        <dbReference type="EMBL" id="GIJ60403.1"/>
    </source>
</evidence>
<dbReference type="PANTHER" id="PTHR43712">
    <property type="entry name" value="PUTATIVE (AFU_ORTHOLOGUE AFUA_4G14580)-RELATED"/>
    <property type="match status" value="1"/>
</dbReference>
<reference evidence="7" key="1">
    <citation type="submission" date="2021-01" db="EMBL/GenBank/DDBJ databases">
        <title>Whole genome shotgun sequence of Virgisporangium aurantiacum NBRC 16421.</title>
        <authorList>
            <person name="Komaki H."/>
            <person name="Tamura T."/>
        </authorList>
    </citation>
    <scope>NUCLEOTIDE SEQUENCE</scope>
    <source>
        <strain evidence="7">NBRC 16421</strain>
    </source>
</reference>
<dbReference type="PIRSF" id="PIRSF005739">
    <property type="entry name" value="O-mtase"/>
    <property type="match status" value="1"/>
</dbReference>
<dbReference type="PROSITE" id="PS51683">
    <property type="entry name" value="SAM_OMT_II"/>
    <property type="match status" value="1"/>
</dbReference>
<organism evidence="7 8">
    <name type="scientific">Virgisporangium aurantiacum</name>
    <dbReference type="NCBI Taxonomy" id="175570"/>
    <lineage>
        <taxon>Bacteria</taxon>
        <taxon>Bacillati</taxon>
        <taxon>Actinomycetota</taxon>
        <taxon>Actinomycetes</taxon>
        <taxon>Micromonosporales</taxon>
        <taxon>Micromonosporaceae</taxon>
        <taxon>Virgisporangium</taxon>
    </lineage>
</organism>
<proteinExistence type="predicted"/>
<dbReference type="SUPFAM" id="SSF46785">
    <property type="entry name" value="Winged helix' DNA-binding domain"/>
    <property type="match status" value="1"/>
</dbReference>
<dbReference type="InterPro" id="IPR016461">
    <property type="entry name" value="COMT-like"/>
</dbReference>
<evidence type="ECO:0000313" key="8">
    <source>
        <dbReference type="Proteomes" id="UP000612585"/>
    </source>
</evidence>
<evidence type="ECO:0000256" key="3">
    <source>
        <dbReference type="ARBA" id="ARBA00022691"/>
    </source>
</evidence>
<evidence type="ECO:0000259" key="6">
    <source>
        <dbReference type="Pfam" id="PF08100"/>
    </source>
</evidence>
<dbReference type="GO" id="GO:0046983">
    <property type="term" value="F:protein dimerization activity"/>
    <property type="evidence" value="ECO:0007669"/>
    <property type="project" value="InterPro"/>
</dbReference>
<name>A0A8J4E3X5_9ACTN</name>
<dbReference type="InterPro" id="IPR036388">
    <property type="entry name" value="WH-like_DNA-bd_sf"/>
</dbReference>
<dbReference type="PANTHER" id="PTHR43712:SF2">
    <property type="entry name" value="O-METHYLTRANSFERASE CICE"/>
    <property type="match status" value="1"/>
</dbReference>
<evidence type="ECO:0000256" key="1">
    <source>
        <dbReference type="ARBA" id="ARBA00022603"/>
    </source>
</evidence>
<evidence type="ECO:0000256" key="2">
    <source>
        <dbReference type="ARBA" id="ARBA00022679"/>
    </source>
</evidence>
<dbReference type="Proteomes" id="UP000612585">
    <property type="component" value="Unassembled WGS sequence"/>
</dbReference>
<keyword evidence="1" id="KW-0489">Methyltransferase</keyword>
<feature type="active site" description="Proton acceptor" evidence="4">
    <location>
        <position position="255"/>
    </location>
</feature>
<dbReference type="Gene3D" id="1.10.10.10">
    <property type="entry name" value="Winged helix-like DNA-binding domain superfamily/Winged helix DNA-binding domain"/>
    <property type="match status" value="1"/>
</dbReference>
<dbReference type="GO" id="GO:0008171">
    <property type="term" value="F:O-methyltransferase activity"/>
    <property type="evidence" value="ECO:0007669"/>
    <property type="project" value="InterPro"/>
</dbReference>
<dbReference type="Gene3D" id="3.40.50.150">
    <property type="entry name" value="Vaccinia Virus protein VP39"/>
    <property type="match status" value="1"/>
</dbReference>
<dbReference type="Pfam" id="PF08100">
    <property type="entry name" value="Dimerisation"/>
    <property type="match status" value="1"/>
</dbReference>
<dbReference type="InterPro" id="IPR012967">
    <property type="entry name" value="COMT_dimerisation"/>
</dbReference>
<evidence type="ECO:0000256" key="4">
    <source>
        <dbReference type="PIRSR" id="PIRSR005739-1"/>
    </source>
</evidence>
<dbReference type="EMBL" id="BOPG01000053">
    <property type="protein sequence ID" value="GIJ60403.1"/>
    <property type="molecule type" value="Genomic_DNA"/>
</dbReference>
<feature type="domain" description="O-methyltransferase dimerisation" evidence="6">
    <location>
        <begin position="23"/>
        <end position="97"/>
    </location>
</feature>
<keyword evidence="3" id="KW-0949">S-adenosyl-L-methionine</keyword>
<accession>A0A8J4E3X5</accession>
<dbReference type="SUPFAM" id="SSF53335">
    <property type="entry name" value="S-adenosyl-L-methionine-dependent methyltransferases"/>
    <property type="match status" value="1"/>
</dbReference>
<dbReference type="Gene3D" id="1.10.287.1350">
    <property type="match status" value="1"/>
</dbReference>
<dbReference type="InterPro" id="IPR036390">
    <property type="entry name" value="WH_DNA-bd_sf"/>
</dbReference>
<dbReference type="GO" id="GO:0032259">
    <property type="term" value="P:methylation"/>
    <property type="evidence" value="ECO:0007669"/>
    <property type="project" value="UniProtKB-KW"/>
</dbReference>
<evidence type="ECO:0000259" key="5">
    <source>
        <dbReference type="Pfam" id="PF00891"/>
    </source>
</evidence>
<keyword evidence="8" id="KW-1185">Reference proteome</keyword>
<dbReference type="CDD" id="cd02440">
    <property type="entry name" value="AdoMet_MTases"/>
    <property type="match status" value="1"/>
</dbReference>
<feature type="domain" description="O-methyltransferase C-terminal" evidence="5">
    <location>
        <begin position="121"/>
        <end position="329"/>
    </location>
</feature>
<dbReference type="InterPro" id="IPR029063">
    <property type="entry name" value="SAM-dependent_MTases_sf"/>
</dbReference>
<sequence length="355" mass="37468">MTQPPVGAAAANETPTPALALYQTLTAHQASSAAHVAAKLGIADHVAAGVRDHRALATATGTHPPYLLRLLRLLVSTGILAEPAPDTFELTPMGRHLRTDIPDSLHAMAMFLAGPGNQHRWSGLAECVQEGRSAFSRSGAADPFAQIPPQMLELLRKAMVFFATYTAGAVAQAFDFGRAGTVVDVGGGQGLVLEAILRSAPTTRGILFDLPDMVATANERIAAVGLADRCETVGGDFFASVPTGGDVYLLNNVIHDWDDEHSVAILTNCRKAMRPDGVLLLVEGVYPARVDASATSQIATRGDVNMMINTGAAERSEEDFRALLAAAGFTLTRVRPIRPQWSGVHSSSIVQAACE</sequence>
<keyword evidence="2" id="KW-0808">Transferase</keyword>
<comment type="caution">
    <text evidence="7">The sequence shown here is derived from an EMBL/GenBank/DDBJ whole genome shotgun (WGS) entry which is preliminary data.</text>
</comment>
<dbReference type="RefSeq" id="WP_204004647.1">
    <property type="nucleotide sequence ID" value="NZ_BOPG01000053.1"/>
</dbReference>
<dbReference type="Pfam" id="PF00891">
    <property type="entry name" value="Methyltransf_2"/>
    <property type="match status" value="1"/>
</dbReference>
<gene>
    <name evidence="7" type="ORF">Vau01_079190</name>
</gene>